<name>X1CGP0_9ZZZZ</name>
<organism evidence="1">
    <name type="scientific">marine sediment metagenome</name>
    <dbReference type="NCBI Taxonomy" id="412755"/>
    <lineage>
        <taxon>unclassified sequences</taxon>
        <taxon>metagenomes</taxon>
        <taxon>ecological metagenomes</taxon>
    </lineage>
</organism>
<sequence>RQLRNPELANQLNGAIQLVAKVNGNQSQGIEHAEATIESARLTFRSQPIENLKVIAGYSLAGIQLDIASAELAGGTVSGFANWRDLAEVSRGVPAAVDFQVNTLGLEELVLVELPVQFGGQASGNLKFGLENRDGRDDWTSTGQLQVSKFKVAGT</sequence>
<gene>
    <name evidence="1" type="ORF">S01H4_62524</name>
</gene>
<dbReference type="EMBL" id="BART01037341">
    <property type="protein sequence ID" value="GAH06817.1"/>
    <property type="molecule type" value="Genomic_DNA"/>
</dbReference>
<evidence type="ECO:0008006" key="2">
    <source>
        <dbReference type="Google" id="ProtNLM"/>
    </source>
</evidence>
<reference evidence="1" key="1">
    <citation type="journal article" date="2014" name="Front. Microbiol.">
        <title>High frequency of phylogenetically diverse reductive dehalogenase-homologous genes in deep subseafloor sedimentary metagenomes.</title>
        <authorList>
            <person name="Kawai M."/>
            <person name="Futagami T."/>
            <person name="Toyoda A."/>
            <person name="Takaki Y."/>
            <person name="Nishi S."/>
            <person name="Hori S."/>
            <person name="Arai W."/>
            <person name="Tsubouchi T."/>
            <person name="Morono Y."/>
            <person name="Uchiyama I."/>
            <person name="Ito T."/>
            <person name="Fujiyama A."/>
            <person name="Inagaki F."/>
            <person name="Takami H."/>
        </authorList>
    </citation>
    <scope>NUCLEOTIDE SEQUENCE</scope>
    <source>
        <strain evidence="1">Expedition CK06-06</strain>
    </source>
</reference>
<evidence type="ECO:0000313" key="1">
    <source>
        <dbReference type="EMBL" id="GAH06817.1"/>
    </source>
</evidence>
<feature type="non-terminal residue" evidence="1">
    <location>
        <position position="1"/>
    </location>
</feature>
<accession>X1CGP0</accession>
<dbReference type="AlphaFoldDB" id="X1CGP0"/>
<protein>
    <recommendedName>
        <fullName evidence="2">DUF3971 domain-containing protein</fullName>
    </recommendedName>
</protein>
<comment type="caution">
    <text evidence="1">The sequence shown here is derived from an EMBL/GenBank/DDBJ whole genome shotgun (WGS) entry which is preliminary data.</text>
</comment>
<proteinExistence type="predicted"/>
<feature type="non-terminal residue" evidence="1">
    <location>
        <position position="155"/>
    </location>
</feature>